<feature type="compositionally biased region" description="Basic and acidic residues" evidence="1">
    <location>
        <begin position="260"/>
        <end position="269"/>
    </location>
</feature>
<feature type="compositionally biased region" description="Low complexity" evidence="1">
    <location>
        <begin position="707"/>
        <end position="717"/>
    </location>
</feature>
<feature type="compositionally biased region" description="Basic and acidic residues" evidence="1">
    <location>
        <begin position="325"/>
        <end position="335"/>
    </location>
</feature>
<feature type="region of interest" description="Disordered" evidence="1">
    <location>
        <begin position="706"/>
        <end position="754"/>
    </location>
</feature>
<proteinExistence type="predicted"/>
<name>A0ABM3D0U9_SALSA</name>
<sequence>MEQNFADLLTDAFSDTSLPSFPEGGFDFEPLDFDEAKTEMSSGRLPVLREEEEDVDEGQEEEEPGGETGTVPDHISVKTYDVSLTEEDTQHIDDVEKWEEEGKEEEEEEEEGKEEGKEEEEEEGKEEEEEEEEGKEEEEEGEEEEMDSGEEEDTGIENIGSPGVRSVVVHYDEENIENITTGQPFAQEERENPNIRNIEQGAYENSDVSYFESVTEDDTMKITADISEGIEEEEKPTAEENQEKSSDSDLEVLTSSITENQREEGKKEVNLLSPHFPQENEEEEEQDEHGAPEIVSDCPDPAATQNLQSLMVNTFVEHPLEEKIKDFLGDDHQEAGESFADYPSDFSPSEYDKDGGKGRERNKNGSTLSSPSEGHLKIDQNVYPEREITEQKDSHVQGEEDEKEDAIPAISLSVEGKQDFADCAMCNINIDISMGKGKIIEDNLEADCSSDSSSDSSSDGSSDGSSEDEKDEDPEKHNEEHPALPRYQGIPQRDCGSDVSPLPDWEGGEENSSKQSVADLHLSDTISDVPTFTLHSEAGPSTAEVTRFNRGKRSTGNMSSSDSEDNFPGEFCTLETELRKDKGETCIWGKEEYLPEIPPELERTLENHLHTNISWDTGDNNVDRSGFIVNYKYEGSGITVGEEQFADDEEEEERSWKQERVRIEAFYKFYNDEEEKEAMETEDAFSGRKPRVQFCMDPLPQVIEYTDSSSDTDLVDSSSDRDEDLDSTARLEEQREPETQESQKPQGELQDLSKIPRTHSKRDRCLRVLKFLLKMALLTLIGLLTFWWTTDLLDLDW</sequence>
<protein>
    <submittedName>
        <fullName evidence="3 4">FK506-binding protein 5 isoform X1</fullName>
    </submittedName>
</protein>
<feature type="region of interest" description="Disordered" evidence="1">
    <location>
        <begin position="226"/>
        <end position="306"/>
    </location>
</feature>
<feature type="compositionally biased region" description="Basic and acidic residues" evidence="1">
    <location>
        <begin position="374"/>
        <end position="398"/>
    </location>
</feature>
<feature type="compositionally biased region" description="Acidic residues" evidence="1">
    <location>
        <begin position="96"/>
        <end position="155"/>
    </location>
</feature>
<feature type="compositionally biased region" description="Low complexity" evidence="1">
    <location>
        <begin position="449"/>
        <end position="464"/>
    </location>
</feature>
<dbReference type="GeneID" id="106572891"/>
<keyword evidence="2" id="KW-1185">Reference proteome</keyword>
<feature type="region of interest" description="Disordered" evidence="1">
    <location>
        <begin position="531"/>
        <end position="568"/>
    </location>
</feature>
<feature type="region of interest" description="Disordered" evidence="1">
    <location>
        <begin position="443"/>
        <end position="517"/>
    </location>
</feature>
<feature type="compositionally biased region" description="Basic and acidic residues" evidence="1">
    <location>
        <begin position="473"/>
        <end position="483"/>
    </location>
</feature>
<feature type="region of interest" description="Disordered" evidence="1">
    <location>
        <begin position="1"/>
        <end position="169"/>
    </location>
</feature>
<feature type="compositionally biased region" description="Basic and acidic residues" evidence="1">
    <location>
        <begin position="727"/>
        <end position="738"/>
    </location>
</feature>
<dbReference type="RefSeq" id="XP_045552419.1">
    <property type="nucleotide sequence ID" value="XM_045696463.1"/>
</dbReference>
<gene>
    <name evidence="3 4" type="primary">LOC106572891</name>
</gene>
<accession>A0ABM3D0U9</accession>
<evidence type="ECO:0000313" key="4">
    <source>
        <dbReference type="RefSeq" id="XP_045552419.1"/>
    </source>
</evidence>
<feature type="compositionally biased region" description="Basic and acidic residues" evidence="1">
    <location>
        <begin position="350"/>
        <end position="363"/>
    </location>
</feature>
<dbReference type="Proteomes" id="UP001652741">
    <property type="component" value="Chromosome ssa15"/>
</dbReference>
<organism evidence="2 4">
    <name type="scientific">Salmo salar</name>
    <name type="common">Atlantic salmon</name>
    <dbReference type="NCBI Taxonomy" id="8030"/>
    <lineage>
        <taxon>Eukaryota</taxon>
        <taxon>Metazoa</taxon>
        <taxon>Chordata</taxon>
        <taxon>Craniata</taxon>
        <taxon>Vertebrata</taxon>
        <taxon>Euteleostomi</taxon>
        <taxon>Actinopterygii</taxon>
        <taxon>Neopterygii</taxon>
        <taxon>Teleostei</taxon>
        <taxon>Protacanthopterygii</taxon>
        <taxon>Salmoniformes</taxon>
        <taxon>Salmonidae</taxon>
        <taxon>Salmoninae</taxon>
        <taxon>Salmo</taxon>
    </lineage>
</organism>
<evidence type="ECO:0000313" key="3">
    <source>
        <dbReference type="RefSeq" id="XP_045552417.1"/>
    </source>
</evidence>
<reference evidence="3 4" key="1">
    <citation type="submission" date="2025-05" db="UniProtKB">
        <authorList>
            <consortium name="RefSeq"/>
        </authorList>
    </citation>
    <scope>IDENTIFICATION</scope>
</reference>
<feature type="region of interest" description="Disordered" evidence="1">
    <location>
        <begin position="325"/>
        <end position="410"/>
    </location>
</feature>
<feature type="compositionally biased region" description="Acidic residues" evidence="1">
    <location>
        <begin position="50"/>
        <end position="65"/>
    </location>
</feature>
<evidence type="ECO:0000313" key="2">
    <source>
        <dbReference type="Proteomes" id="UP001652741"/>
    </source>
</evidence>
<feature type="compositionally biased region" description="Basic and acidic residues" evidence="1">
    <location>
        <begin position="235"/>
        <end position="247"/>
    </location>
</feature>
<dbReference type="RefSeq" id="XP_045552417.1">
    <property type="nucleotide sequence ID" value="XM_045696461.1"/>
</dbReference>
<evidence type="ECO:0000256" key="1">
    <source>
        <dbReference type="SAM" id="MobiDB-lite"/>
    </source>
</evidence>